<accession>A0A833J3T2</accession>
<organism evidence="1 2">
    <name type="scientific">Methylorubrum populi</name>
    <dbReference type="NCBI Taxonomy" id="223967"/>
    <lineage>
        <taxon>Bacteria</taxon>
        <taxon>Pseudomonadati</taxon>
        <taxon>Pseudomonadota</taxon>
        <taxon>Alphaproteobacteria</taxon>
        <taxon>Hyphomicrobiales</taxon>
        <taxon>Methylobacteriaceae</taxon>
        <taxon>Methylorubrum</taxon>
    </lineage>
</organism>
<sequence>MSIEDLDDVLFRFHQDAERVTPELVGRWVNRYPHFADDIRAHAVEIVDMQFLAGRDIGAAKAPAAEPATPVAGTTLRAVAKAAGTSLRDLADDLGIARSIVSDLNTATIETASVRGRFVRLASERLGVTREWLSAVLAGPGEASAGAAFKSEGVPGVGRRRTWEEAVRDSDMEPARKAFWTVEEP</sequence>
<dbReference type="EMBL" id="WEKV01000014">
    <property type="protein sequence ID" value="KAB7783922.1"/>
    <property type="molecule type" value="Genomic_DNA"/>
</dbReference>
<dbReference type="CDD" id="cd00093">
    <property type="entry name" value="HTH_XRE"/>
    <property type="match status" value="1"/>
</dbReference>
<evidence type="ECO:0000313" key="1">
    <source>
        <dbReference type="EMBL" id="KAB7783922.1"/>
    </source>
</evidence>
<comment type="caution">
    <text evidence="1">The sequence shown here is derived from an EMBL/GenBank/DDBJ whole genome shotgun (WGS) entry which is preliminary data.</text>
</comment>
<dbReference type="InterPro" id="IPR001387">
    <property type="entry name" value="Cro/C1-type_HTH"/>
</dbReference>
<dbReference type="Proteomes" id="UP000469949">
    <property type="component" value="Unassembled WGS sequence"/>
</dbReference>
<proteinExistence type="predicted"/>
<protein>
    <submittedName>
        <fullName evidence="1">Uncharacterized protein</fullName>
    </submittedName>
</protein>
<gene>
    <name evidence="1" type="ORF">F8B43_3845</name>
</gene>
<evidence type="ECO:0000313" key="2">
    <source>
        <dbReference type="Proteomes" id="UP000469949"/>
    </source>
</evidence>
<reference evidence="1 2" key="1">
    <citation type="submission" date="2019-10" db="EMBL/GenBank/DDBJ databases">
        <title>Draft Genome Sequence of the Caffeine Degrading Methylotroph Methylorubrum populi PINKEL.</title>
        <authorList>
            <person name="Dawson S.C."/>
            <person name="Zhang X."/>
            <person name="Wright M.E."/>
            <person name="Sharma G."/>
            <person name="Langner J.T."/>
            <person name="Ditty J.L."/>
            <person name="Subuyuj G.A."/>
        </authorList>
    </citation>
    <scope>NUCLEOTIDE SEQUENCE [LARGE SCALE GENOMIC DNA]</scope>
    <source>
        <strain evidence="1 2">Pinkel</strain>
    </source>
</reference>
<name>A0A833J3T2_9HYPH</name>
<dbReference type="RefSeq" id="WP_152277985.1">
    <property type="nucleotide sequence ID" value="NZ_WEKV01000014.1"/>
</dbReference>
<dbReference type="AlphaFoldDB" id="A0A833J3T2"/>